<evidence type="ECO:0000259" key="12">
    <source>
        <dbReference type="PROSITE" id="PS50859"/>
    </source>
</evidence>
<evidence type="ECO:0000256" key="10">
    <source>
        <dbReference type="SAM" id="MobiDB-lite"/>
    </source>
</evidence>
<keyword evidence="4" id="KW-0653">Protein transport</keyword>
<dbReference type="GO" id="GO:0005737">
    <property type="term" value="C:cytoplasm"/>
    <property type="evidence" value="ECO:0007669"/>
    <property type="project" value="UniProtKB-ARBA"/>
</dbReference>
<dbReference type="STRING" id="675824.A0A1E3QBY6"/>
<dbReference type="PROSITE" id="PS00417">
    <property type="entry name" value="SYNAPTOBREVIN"/>
    <property type="match status" value="1"/>
</dbReference>
<name>A0A1E3QBY6_LIPST</name>
<comment type="subcellular location">
    <subcellularLocation>
        <location evidence="8">Endomembrane system</location>
        <topology evidence="8">Single-pass type IV membrane protein</topology>
    </subcellularLocation>
</comment>
<evidence type="ECO:0000313" key="15">
    <source>
        <dbReference type="Proteomes" id="UP000094385"/>
    </source>
</evidence>
<dbReference type="PROSITE" id="PS50892">
    <property type="entry name" value="V_SNARE"/>
    <property type="match status" value="1"/>
</dbReference>
<dbReference type="GO" id="GO:0016192">
    <property type="term" value="P:vesicle-mediated transport"/>
    <property type="evidence" value="ECO:0007669"/>
    <property type="project" value="InterPro"/>
</dbReference>
<evidence type="ECO:0000256" key="2">
    <source>
        <dbReference type="ARBA" id="ARBA00022448"/>
    </source>
</evidence>
<dbReference type="InterPro" id="IPR011012">
    <property type="entry name" value="Longin-like_dom_sf"/>
</dbReference>
<dbReference type="SMART" id="SM01270">
    <property type="entry name" value="Longin"/>
    <property type="match status" value="1"/>
</dbReference>
<evidence type="ECO:0000256" key="5">
    <source>
        <dbReference type="ARBA" id="ARBA00022989"/>
    </source>
</evidence>
<feature type="domain" description="Longin" evidence="12">
    <location>
        <begin position="24"/>
        <end position="153"/>
    </location>
</feature>
<evidence type="ECO:0000256" key="4">
    <source>
        <dbReference type="ARBA" id="ARBA00022927"/>
    </source>
</evidence>
<dbReference type="CDD" id="cd15843">
    <property type="entry name" value="R-SNARE"/>
    <property type="match status" value="1"/>
</dbReference>
<feature type="domain" description="V-SNARE coiled-coil homology" evidence="13">
    <location>
        <begin position="167"/>
        <end position="227"/>
    </location>
</feature>
<accession>A0A1E3QBY6</accession>
<organism evidence="14 15">
    <name type="scientific">Lipomyces starkeyi NRRL Y-11557</name>
    <dbReference type="NCBI Taxonomy" id="675824"/>
    <lineage>
        <taxon>Eukaryota</taxon>
        <taxon>Fungi</taxon>
        <taxon>Dikarya</taxon>
        <taxon>Ascomycota</taxon>
        <taxon>Saccharomycotina</taxon>
        <taxon>Lipomycetes</taxon>
        <taxon>Lipomycetales</taxon>
        <taxon>Lipomycetaceae</taxon>
        <taxon>Lipomyces</taxon>
    </lineage>
</organism>
<dbReference type="SUPFAM" id="SSF58038">
    <property type="entry name" value="SNARE fusion complex"/>
    <property type="match status" value="1"/>
</dbReference>
<dbReference type="SUPFAM" id="SSF64356">
    <property type="entry name" value="SNARE-like"/>
    <property type="match status" value="1"/>
</dbReference>
<protein>
    <recommendedName>
        <fullName evidence="7">Synaptobrevin homolog YKT6</fullName>
    </recommendedName>
</protein>
<feature type="region of interest" description="Disordered" evidence="10">
    <location>
        <begin position="263"/>
        <end position="285"/>
    </location>
</feature>
<dbReference type="GO" id="GO:0015031">
    <property type="term" value="P:protein transport"/>
    <property type="evidence" value="ECO:0007669"/>
    <property type="project" value="UniProtKB-KW"/>
</dbReference>
<feature type="compositionally biased region" description="Low complexity" evidence="10">
    <location>
        <begin position="264"/>
        <end position="285"/>
    </location>
</feature>
<dbReference type="FunFam" id="1.20.5.110:FF:000004">
    <property type="entry name" value="Vesicle-associated membrane protein 7"/>
    <property type="match status" value="1"/>
</dbReference>
<keyword evidence="6 11" id="KW-0472">Membrane</keyword>
<dbReference type="PROSITE" id="PS50859">
    <property type="entry name" value="LONGIN"/>
    <property type="match status" value="1"/>
</dbReference>
<keyword evidence="9" id="KW-0175">Coiled coil</keyword>
<keyword evidence="2" id="KW-0813">Transport</keyword>
<dbReference type="OrthoDB" id="190375at2759"/>
<dbReference type="EMBL" id="KV454291">
    <property type="protein sequence ID" value="ODQ75176.1"/>
    <property type="molecule type" value="Genomic_DNA"/>
</dbReference>
<keyword evidence="5 11" id="KW-1133">Transmembrane helix</keyword>
<dbReference type="PANTHER" id="PTHR21136">
    <property type="entry name" value="SNARE PROTEINS"/>
    <property type="match status" value="1"/>
</dbReference>
<gene>
    <name evidence="14" type="ORF">LIPSTDRAFT_103225</name>
</gene>
<dbReference type="Proteomes" id="UP000094385">
    <property type="component" value="Unassembled WGS sequence"/>
</dbReference>
<evidence type="ECO:0000256" key="8">
    <source>
        <dbReference type="ARBA" id="ARBA00046280"/>
    </source>
</evidence>
<evidence type="ECO:0000259" key="13">
    <source>
        <dbReference type="PROSITE" id="PS50892"/>
    </source>
</evidence>
<evidence type="ECO:0000256" key="3">
    <source>
        <dbReference type="ARBA" id="ARBA00022692"/>
    </source>
</evidence>
<keyword evidence="15" id="KW-1185">Reference proteome</keyword>
<dbReference type="InterPro" id="IPR010908">
    <property type="entry name" value="Longin_dom"/>
</dbReference>
<evidence type="ECO:0000313" key="14">
    <source>
        <dbReference type="EMBL" id="ODQ75176.1"/>
    </source>
</evidence>
<dbReference type="PRINTS" id="PR00219">
    <property type="entry name" value="SYNAPTOBREVN"/>
</dbReference>
<evidence type="ECO:0000256" key="9">
    <source>
        <dbReference type="PROSITE-ProRule" id="PRU00290"/>
    </source>
</evidence>
<evidence type="ECO:0000256" key="7">
    <source>
        <dbReference type="ARBA" id="ARBA00026133"/>
    </source>
</evidence>
<dbReference type="InterPro" id="IPR042855">
    <property type="entry name" value="V_SNARE_CC"/>
</dbReference>
<dbReference type="GO" id="GO:0016020">
    <property type="term" value="C:membrane"/>
    <property type="evidence" value="ECO:0007669"/>
    <property type="project" value="InterPro"/>
</dbReference>
<reference evidence="14 15" key="1">
    <citation type="journal article" date="2016" name="Proc. Natl. Acad. Sci. U.S.A.">
        <title>Comparative genomics of biotechnologically important yeasts.</title>
        <authorList>
            <person name="Riley R."/>
            <person name="Haridas S."/>
            <person name="Wolfe K.H."/>
            <person name="Lopes M.R."/>
            <person name="Hittinger C.T."/>
            <person name="Goeker M."/>
            <person name="Salamov A.A."/>
            <person name="Wisecaver J.H."/>
            <person name="Long T.M."/>
            <person name="Calvey C.H."/>
            <person name="Aerts A.L."/>
            <person name="Barry K.W."/>
            <person name="Choi C."/>
            <person name="Clum A."/>
            <person name="Coughlan A.Y."/>
            <person name="Deshpande S."/>
            <person name="Douglass A.P."/>
            <person name="Hanson S.J."/>
            <person name="Klenk H.-P."/>
            <person name="LaButti K.M."/>
            <person name="Lapidus A."/>
            <person name="Lindquist E.A."/>
            <person name="Lipzen A.M."/>
            <person name="Meier-Kolthoff J.P."/>
            <person name="Ohm R.A."/>
            <person name="Otillar R.P."/>
            <person name="Pangilinan J.L."/>
            <person name="Peng Y."/>
            <person name="Rokas A."/>
            <person name="Rosa C.A."/>
            <person name="Scheuner C."/>
            <person name="Sibirny A.A."/>
            <person name="Slot J.C."/>
            <person name="Stielow J.B."/>
            <person name="Sun H."/>
            <person name="Kurtzman C.P."/>
            <person name="Blackwell M."/>
            <person name="Grigoriev I.V."/>
            <person name="Jeffries T.W."/>
        </authorList>
    </citation>
    <scope>NUCLEOTIDE SEQUENCE [LARGE SCALE GENOMIC DNA]</scope>
    <source>
        <strain evidence="14 15">NRRL Y-11557</strain>
    </source>
</reference>
<dbReference type="GO" id="GO:0012505">
    <property type="term" value="C:endomembrane system"/>
    <property type="evidence" value="ECO:0007669"/>
    <property type="project" value="UniProtKB-SubCell"/>
</dbReference>
<evidence type="ECO:0000256" key="11">
    <source>
        <dbReference type="SAM" id="Phobius"/>
    </source>
</evidence>
<dbReference type="Pfam" id="PF00957">
    <property type="entry name" value="Synaptobrevin"/>
    <property type="match status" value="1"/>
</dbReference>
<dbReference type="CDD" id="cd14824">
    <property type="entry name" value="Longin"/>
    <property type="match status" value="1"/>
</dbReference>
<dbReference type="Pfam" id="PF13774">
    <property type="entry name" value="Longin"/>
    <property type="match status" value="1"/>
</dbReference>
<dbReference type="InterPro" id="IPR001388">
    <property type="entry name" value="Synaptobrevin-like"/>
</dbReference>
<dbReference type="AlphaFoldDB" id="A0A1E3QBY6"/>
<dbReference type="Gene3D" id="1.20.5.110">
    <property type="match status" value="1"/>
</dbReference>
<sequence length="299" mass="33384">MTAAHVRYLHIQIFFTTALAPQHLLLRPALAMPASNFLYACVAHGTTVVADYAPLRSNANAVASLILPKIPAEEDQKLTYIHNNWLVHYITTAANGIVPGGVTFLAITLSTVPRRVPFAYLLDVQRKFNETFTPEQIGECEEPYALASFSHTIGQLMAKADSPDADRANVVRQEINQVKDIMSQNIERVIERGERIDVLVDKTDHMNQTAFAFRKRSTALRREMWWKNKRLVVLLVIAVIFLIYVLVGFGCGLPSWQKCTRGTDQNQQNNNNNADGNANAAGGDMDMNTSMHMGSMMHN</sequence>
<proteinExistence type="inferred from homology"/>
<comment type="similarity">
    <text evidence="1">Belongs to the synaptobrevin family.</text>
</comment>
<dbReference type="InterPro" id="IPR051097">
    <property type="entry name" value="Synaptobrevin-like_transport"/>
</dbReference>
<dbReference type="Gene3D" id="3.30.450.50">
    <property type="entry name" value="Longin domain"/>
    <property type="match status" value="1"/>
</dbReference>
<evidence type="ECO:0000256" key="1">
    <source>
        <dbReference type="ARBA" id="ARBA00008025"/>
    </source>
</evidence>
<keyword evidence="3 11" id="KW-0812">Transmembrane</keyword>
<dbReference type="PANTHER" id="PTHR21136:SF168">
    <property type="entry name" value="VESICLE-ASSOCIATED MEMBRANE PROTEIN 9"/>
    <property type="match status" value="1"/>
</dbReference>
<feature type="transmembrane region" description="Helical" evidence="11">
    <location>
        <begin position="231"/>
        <end position="256"/>
    </location>
</feature>
<evidence type="ECO:0000256" key="6">
    <source>
        <dbReference type="ARBA" id="ARBA00023136"/>
    </source>
</evidence>